<name>A0A0R1ZE42_9LACO</name>
<gene>
    <name evidence="11" type="ORF">FC64_GL000190</name>
</gene>
<dbReference type="GO" id="GO:0032993">
    <property type="term" value="C:protein-DNA complex"/>
    <property type="evidence" value="ECO:0007669"/>
    <property type="project" value="TreeGrafter"/>
</dbReference>
<dbReference type="RefSeq" id="WP_057906349.1">
    <property type="nucleotide sequence ID" value="NZ_AYYZ01000012.1"/>
</dbReference>
<dbReference type="STRING" id="1423820.FC64_GL000190"/>
<dbReference type="CDD" id="cd00383">
    <property type="entry name" value="trans_reg_C"/>
    <property type="match status" value="1"/>
</dbReference>
<evidence type="ECO:0000256" key="4">
    <source>
        <dbReference type="ARBA" id="ARBA00023125"/>
    </source>
</evidence>
<reference evidence="11 12" key="1">
    <citation type="journal article" date="2015" name="Genome Announc.">
        <title>Expanding the biotechnology potential of lactobacilli through comparative genomics of 213 strains and associated genera.</title>
        <authorList>
            <person name="Sun Z."/>
            <person name="Harris H.M."/>
            <person name="McCann A."/>
            <person name="Guo C."/>
            <person name="Argimon S."/>
            <person name="Zhang W."/>
            <person name="Yang X."/>
            <person name="Jeffery I.B."/>
            <person name="Cooney J.C."/>
            <person name="Kagawa T.F."/>
            <person name="Liu W."/>
            <person name="Song Y."/>
            <person name="Salvetti E."/>
            <person name="Wrobel A."/>
            <person name="Rasinkangas P."/>
            <person name="Parkhill J."/>
            <person name="Rea M.C."/>
            <person name="O'Sullivan O."/>
            <person name="Ritari J."/>
            <person name="Douillard F.P."/>
            <person name="Paul Ross R."/>
            <person name="Yang R."/>
            <person name="Briner A.E."/>
            <person name="Felis G.E."/>
            <person name="de Vos W.M."/>
            <person name="Barrangou R."/>
            <person name="Klaenhammer T.R."/>
            <person name="Caufield P.W."/>
            <person name="Cui Y."/>
            <person name="Zhang H."/>
            <person name="O'Toole P.W."/>
        </authorList>
    </citation>
    <scope>NUCLEOTIDE SEQUENCE [LARGE SCALE GENOMIC DNA]</scope>
    <source>
        <strain evidence="11 12">DSM 20653</strain>
    </source>
</reference>
<dbReference type="EMBL" id="AYYZ01000012">
    <property type="protein sequence ID" value="KRM52913.1"/>
    <property type="molecule type" value="Genomic_DNA"/>
</dbReference>
<evidence type="ECO:0000256" key="1">
    <source>
        <dbReference type="ARBA" id="ARBA00022553"/>
    </source>
</evidence>
<evidence type="ECO:0000259" key="10">
    <source>
        <dbReference type="PROSITE" id="PS51755"/>
    </source>
</evidence>
<feature type="domain" description="OmpR/PhoB-type" evidence="10">
    <location>
        <begin position="162"/>
        <end position="262"/>
    </location>
</feature>
<feature type="modified residue" description="4-aspartylphosphate" evidence="7">
    <location>
        <position position="53"/>
    </location>
</feature>
<dbReference type="InterPro" id="IPR001789">
    <property type="entry name" value="Sig_transdc_resp-reg_receiver"/>
</dbReference>
<dbReference type="Gene3D" id="1.10.10.10">
    <property type="entry name" value="Winged helix-like DNA-binding domain superfamily/Winged helix DNA-binding domain"/>
    <property type="match status" value="1"/>
</dbReference>
<dbReference type="PATRIC" id="fig|1423820.4.peg.193"/>
<sequence length="272" mass="32173">MEDRLILITKKISLFMKLNTYCNDHGWMVYNTTEPEESLDFINHRHVAGIIWDLDAASPEITLSLIKKIRTQFNKPILTLAANKNFDYEMKLFALHIDDYIVEPYEYEEVIVRMQQRLWGRTIQTPKQPPELIDQEVTVNDELFAEYITAENLSPHQHHHKHQHFQLDDLLLDIDHYRVLKDNEDLGLTPKEFKLLYFLIKNKGQVISREQLLRGVWDYNDDLGTSRIVDIHISHLRDKIEPDPHHPKYIKTVRGFGYTFEGQGLKIVKDNK</sequence>
<dbReference type="FunFam" id="1.10.10.10:FF:000018">
    <property type="entry name" value="DNA-binding response regulator ResD"/>
    <property type="match status" value="1"/>
</dbReference>
<dbReference type="InterPro" id="IPR011006">
    <property type="entry name" value="CheY-like_superfamily"/>
</dbReference>
<keyword evidence="1 7" id="KW-0597">Phosphoprotein</keyword>
<dbReference type="Pfam" id="PF00486">
    <property type="entry name" value="Trans_reg_C"/>
    <property type="match status" value="1"/>
</dbReference>
<keyword evidence="6" id="KW-0804">Transcription</keyword>
<dbReference type="PROSITE" id="PS50110">
    <property type="entry name" value="RESPONSE_REGULATORY"/>
    <property type="match status" value="1"/>
</dbReference>
<keyword evidence="4 8" id="KW-0238">DNA-binding</keyword>
<dbReference type="Proteomes" id="UP000051291">
    <property type="component" value="Unassembled WGS sequence"/>
</dbReference>
<dbReference type="AlphaFoldDB" id="A0A0R1ZE42"/>
<feature type="domain" description="Response regulatory" evidence="9">
    <location>
        <begin position="4"/>
        <end position="118"/>
    </location>
</feature>
<dbReference type="GO" id="GO:0000976">
    <property type="term" value="F:transcription cis-regulatory region binding"/>
    <property type="evidence" value="ECO:0007669"/>
    <property type="project" value="TreeGrafter"/>
</dbReference>
<dbReference type="InterPro" id="IPR016032">
    <property type="entry name" value="Sig_transdc_resp-reg_C-effctor"/>
</dbReference>
<evidence type="ECO:0000256" key="2">
    <source>
        <dbReference type="ARBA" id="ARBA00023012"/>
    </source>
</evidence>
<evidence type="ECO:0000256" key="3">
    <source>
        <dbReference type="ARBA" id="ARBA00023015"/>
    </source>
</evidence>
<dbReference type="SUPFAM" id="SSF46894">
    <property type="entry name" value="C-terminal effector domain of the bipartite response regulators"/>
    <property type="match status" value="1"/>
</dbReference>
<keyword evidence="2" id="KW-0902">Two-component regulatory system</keyword>
<dbReference type="InterPro" id="IPR001867">
    <property type="entry name" value="OmpR/PhoB-type_DNA-bd"/>
</dbReference>
<dbReference type="InterPro" id="IPR036388">
    <property type="entry name" value="WH-like_DNA-bd_sf"/>
</dbReference>
<dbReference type="PROSITE" id="PS51755">
    <property type="entry name" value="OMPR_PHOB"/>
    <property type="match status" value="1"/>
</dbReference>
<evidence type="ECO:0000256" key="7">
    <source>
        <dbReference type="PROSITE-ProRule" id="PRU00169"/>
    </source>
</evidence>
<protein>
    <submittedName>
        <fullName evidence="11">Two-component response regulator</fullName>
    </submittedName>
</protein>
<evidence type="ECO:0000259" key="9">
    <source>
        <dbReference type="PROSITE" id="PS50110"/>
    </source>
</evidence>
<keyword evidence="3" id="KW-0805">Transcription regulation</keyword>
<accession>A0A0R1ZE42</accession>
<proteinExistence type="predicted"/>
<dbReference type="GO" id="GO:0000156">
    <property type="term" value="F:phosphorelay response regulator activity"/>
    <property type="evidence" value="ECO:0007669"/>
    <property type="project" value="TreeGrafter"/>
</dbReference>
<keyword evidence="5" id="KW-0010">Activator</keyword>
<evidence type="ECO:0000256" key="5">
    <source>
        <dbReference type="ARBA" id="ARBA00023159"/>
    </source>
</evidence>
<organism evidence="11 12">
    <name type="scientific">Ligilactobacillus araffinosus DSM 20653</name>
    <dbReference type="NCBI Taxonomy" id="1423820"/>
    <lineage>
        <taxon>Bacteria</taxon>
        <taxon>Bacillati</taxon>
        <taxon>Bacillota</taxon>
        <taxon>Bacilli</taxon>
        <taxon>Lactobacillales</taxon>
        <taxon>Lactobacillaceae</taxon>
        <taxon>Ligilactobacillus</taxon>
    </lineage>
</organism>
<dbReference type="PANTHER" id="PTHR48111:SF1">
    <property type="entry name" value="TWO-COMPONENT RESPONSE REGULATOR ORR33"/>
    <property type="match status" value="1"/>
</dbReference>
<dbReference type="SUPFAM" id="SSF52172">
    <property type="entry name" value="CheY-like"/>
    <property type="match status" value="1"/>
</dbReference>
<dbReference type="PANTHER" id="PTHR48111">
    <property type="entry name" value="REGULATOR OF RPOS"/>
    <property type="match status" value="1"/>
</dbReference>
<dbReference type="Gene3D" id="3.40.50.2300">
    <property type="match status" value="1"/>
</dbReference>
<comment type="caution">
    <text evidence="11">The sequence shown here is derived from an EMBL/GenBank/DDBJ whole genome shotgun (WGS) entry which is preliminary data.</text>
</comment>
<feature type="DNA-binding region" description="OmpR/PhoB-type" evidence="8">
    <location>
        <begin position="162"/>
        <end position="262"/>
    </location>
</feature>
<dbReference type="GO" id="GO:0006355">
    <property type="term" value="P:regulation of DNA-templated transcription"/>
    <property type="evidence" value="ECO:0007669"/>
    <property type="project" value="InterPro"/>
</dbReference>
<dbReference type="GO" id="GO:0005829">
    <property type="term" value="C:cytosol"/>
    <property type="evidence" value="ECO:0007669"/>
    <property type="project" value="TreeGrafter"/>
</dbReference>
<evidence type="ECO:0000256" key="6">
    <source>
        <dbReference type="ARBA" id="ARBA00023163"/>
    </source>
</evidence>
<dbReference type="InterPro" id="IPR039420">
    <property type="entry name" value="WalR-like"/>
</dbReference>
<dbReference type="SMART" id="SM00862">
    <property type="entry name" value="Trans_reg_C"/>
    <property type="match status" value="1"/>
</dbReference>
<evidence type="ECO:0000313" key="12">
    <source>
        <dbReference type="Proteomes" id="UP000051291"/>
    </source>
</evidence>
<evidence type="ECO:0000313" key="11">
    <source>
        <dbReference type="EMBL" id="KRM52913.1"/>
    </source>
</evidence>
<keyword evidence="12" id="KW-1185">Reference proteome</keyword>
<evidence type="ECO:0000256" key="8">
    <source>
        <dbReference type="PROSITE-ProRule" id="PRU01091"/>
    </source>
</evidence>